<accession>A0A494XNC4</accession>
<protein>
    <submittedName>
        <fullName evidence="4">Lytic transglycosylase</fullName>
    </submittedName>
</protein>
<gene>
    <name evidence="4" type="ORF">D7S89_05760</name>
</gene>
<name>A0A494XNC4_9BURK</name>
<reference evidence="4 5" key="1">
    <citation type="submission" date="2018-10" db="EMBL/GenBank/DDBJ databases">
        <title>Paraburkholderia sp. 7MK8-2, isolated from soil.</title>
        <authorList>
            <person name="Gao Z.-H."/>
            <person name="Qiu L.-H."/>
        </authorList>
    </citation>
    <scope>NUCLEOTIDE SEQUENCE [LARGE SCALE GENOMIC DNA]</scope>
    <source>
        <strain evidence="4 5">7MK8-2</strain>
    </source>
</reference>
<keyword evidence="2" id="KW-0732">Signal</keyword>
<dbReference type="OrthoDB" id="8565485at2"/>
<comment type="caution">
    <text evidence="4">The sequence shown here is derived from an EMBL/GenBank/DDBJ whole genome shotgun (WGS) entry which is preliminary data.</text>
</comment>
<feature type="domain" description="Transglycosylase SLT" evidence="3">
    <location>
        <begin position="25"/>
        <end position="125"/>
    </location>
</feature>
<evidence type="ECO:0000256" key="1">
    <source>
        <dbReference type="SAM" id="MobiDB-lite"/>
    </source>
</evidence>
<dbReference type="InterPro" id="IPR023346">
    <property type="entry name" value="Lysozyme-like_dom_sf"/>
</dbReference>
<dbReference type="Gene3D" id="1.10.530.10">
    <property type="match status" value="1"/>
</dbReference>
<dbReference type="Pfam" id="PF01464">
    <property type="entry name" value="SLT"/>
    <property type="match status" value="1"/>
</dbReference>
<feature type="signal peptide" evidence="2">
    <location>
        <begin position="1"/>
        <end position="16"/>
    </location>
</feature>
<evidence type="ECO:0000259" key="3">
    <source>
        <dbReference type="Pfam" id="PF01464"/>
    </source>
</evidence>
<proteinExistence type="predicted"/>
<evidence type="ECO:0000256" key="2">
    <source>
        <dbReference type="SAM" id="SignalP"/>
    </source>
</evidence>
<feature type="compositionally biased region" description="Polar residues" evidence="1">
    <location>
        <begin position="183"/>
        <end position="192"/>
    </location>
</feature>
<organism evidence="4 5">
    <name type="scientific">Trinickia fusca</name>
    <dbReference type="NCBI Taxonomy" id="2419777"/>
    <lineage>
        <taxon>Bacteria</taxon>
        <taxon>Pseudomonadati</taxon>
        <taxon>Pseudomonadota</taxon>
        <taxon>Betaproteobacteria</taxon>
        <taxon>Burkholderiales</taxon>
        <taxon>Burkholderiaceae</taxon>
        <taxon>Trinickia</taxon>
    </lineage>
</organism>
<dbReference type="InterPro" id="IPR008258">
    <property type="entry name" value="Transglycosylase_SLT_dom_1"/>
</dbReference>
<dbReference type="CDD" id="cd16892">
    <property type="entry name" value="LT_VirB1-like"/>
    <property type="match status" value="1"/>
</dbReference>
<dbReference type="SUPFAM" id="SSF53955">
    <property type="entry name" value="Lysozyme-like"/>
    <property type="match status" value="1"/>
</dbReference>
<feature type="chain" id="PRO_5019749262" evidence="2">
    <location>
        <begin position="17"/>
        <end position="240"/>
    </location>
</feature>
<dbReference type="Proteomes" id="UP000280434">
    <property type="component" value="Unassembled WGS sequence"/>
</dbReference>
<dbReference type="AlphaFoldDB" id="A0A494XNC4"/>
<dbReference type="EMBL" id="RBZV01000002">
    <property type="protein sequence ID" value="RKP51231.1"/>
    <property type="molecule type" value="Genomic_DNA"/>
</dbReference>
<feature type="region of interest" description="Disordered" evidence="1">
    <location>
        <begin position="175"/>
        <end position="209"/>
    </location>
</feature>
<evidence type="ECO:0000313" key="4">
    <source>
        <dbReference type="EMBL" id="RKP51231.1"/>
    </source>
</evidence>
<evidence type="ECO:0000313" key="5">
    <source>
        <dbReference type="Proteomes" id="UP000280434"/>
    </source>
</evidence>
<sequence>MLKLAVVMAWSVAVHAGDFVGLAQRCAPQVDPHTLAAIVSVESAYNPYAIGVVGGHLMRQPTSLAEALATVGMLERLGYNFSLGLAQVNRYNLARFDETTESIFEPCTNLRVASSILGECFARATHEGGDEQFALRKAISCFYSGNFSTGFNAGYVERVVSHALDDVHHDVAPIPLAPGRNPTPVSSGTGSVANKGGRTARGLGLPGRAPHASRCAPGIVVLSDCENDGLPHGGTVKIMR</sequence>
<keyword evidence="5" id="KW-1185">Reference proteome</keyword>